<reference evidence="2" key="2">
    <citation type="submission" date="2017-11" db="EMBL/GenBank/DDBJ databases">
        <authorList>
            <person name="Das S.K."/>
        </authorList>
    </citation>
    <scope>NUCLEOTIDE SEQUENCE</scope>
    <source>
        <strain evidence="2">S4-41</strain>
    </source>
</reference>
<dbReference type="PANTHER" id="PTHR43236:SF1">
    <property type="entry name" value="BLL7220 PROTEIN"/>
    <property type="match status" value="1"/>
</dbReference>
<accession>A0ABT6I064</accession>
<dbReference type="InterPro" id="IPR010359">
    <property type="entry name" value="IrrE_HExxH"/>
</dbReference>
<protein>
    <recommendedName>
        <fullName evidence="1">IrrE N-terminal-like domain-containing protein</fullName>
    </recommendedName>
</protein>
<sequence length="171" mass="18725">MTTETAIRTAQKALDIAWDGKLPIDPTAIARSLQVTNGDSRLAIIMEGDPSLGPHSGQAEYVMAPGGDYYRCTYNSREASYRQQFTKAHELGHVLMGHVVPGKSPKRDTTFNAPAGDWDEVDANAFAAELLMPKDYVIQMANKVTNISKLAEIFGVSPTAIRYRLQNLGLL</sequence>
<proteinExistence type="predicted"/>
<feature type="domain" description="IrrE N-terminal-like" evidence="1">
    <location>
        <begin position="73"/>
        <end position="165"/>
    </location>
</feature>
<reference evidence="2" key="1">
    <citation type="journal article" date="2015" name="Antonie Van Leeuwenhoek">
        <title>Comparative 16S rRNA signatures and multilocus sequence analysis for the genus Salinicola and description of Salinicola acroporae sp. nov., isolated from coral Acropora digitifera.</title>
        <authorList>
            <person name="Lepcha R.T."/>
            <person name="Poddar A."/>
            <person name="Schumann P."/>
            <person name="Das S.K."/>
        </authorList>
    </citation>
    <scope>NUCLEOTIDE SEQUENCE</scope>
    <source>
        <strain evidence="2">S4-41</strain>
    </source>
</reference>
<comment type="caution">
    <text evidence="2">The sequence shown here is derived from an EMBL/GenBank/DDBJ whole genome shotgun (WGS) entry which is preliminary data.</text>
</comment>
<evidence type="ECO:0000313" key="3">
    <source>
        <dbReference type="Proteomes" id="UP001162135"/>
    </source>
</evidence>
<evidence type="ECO:0000259" key="1">
    <source>
        <dbReference type="Pfam" id="PF06114"/>
    </source>
</evidence>
<gene>
    <name evidence="2" type="ORF">CUR86_00680</name>
</gene>
<dbReference type="Gene3D" id="1.10.10.2910">
    <property type="match status" value="1"/>
</dbReference>
<dbReference type="Pfam" id="PF06114">
    <property type="entry name" value="Peptidase_M78"/>
    <property type="match status" value="1"/>
</dbReference>
<evidence type="ECO:0000313" key="2">
    <source>
        <dbReference type="EMBL" id="MDH4571117.1"/>
    </source>
</evidence>
<dbReference type="PANTHER" id="PTHR43236">
    <property type="entry name" value="ANTITOXIN HIGA1"/>
    <property type="match status" value="1"/>
</dbReference>
<keyword evidence="3" id="KW-1185">Reference proteome</keyword>
<dbReference type="Proteomes" id="UP001162135">
    <property type="component" value="Unassembled WGS sequence"/>
</dbReference>
<dbReference type="RefSeq" id="WP_110717316.1">
    <property type="nucleotide sequence ID" value="NZ_PGFS01000001.1"/>
</dbReference>
<organism evidence="2 3">
    <name type="scientific">Salinicola acroporae</name>
    <dbReference type="NCBI Taxonomy" id="1541440"/>
    <lineage>
        <taxon>Bacteria</taxon>
        <taxon>Pseudomonadati</taxon>
        <taxon>Pseudomonadota</taxon>
        <taxon>Gammaproteobacteria</taxon>
        <taxon>Oceanospirillales</taxon>
        <taxon>Halomonadaceae</taxon>
        <taxon>Salinicola</taxon>
    </lineage>
</organism>
<dbReference type="EMBL" id="PGFS01000001">
    <property type="protein sequence ID" value="MDH4571117.1"/>
    <property type="molecule type" value="Genomic_DNA"/>
</dbReference>
<name>A0ABT6I064_9GAMM</name>
<dbReference type="InterPro" id="IPR052345">
    <property type="entry name" value="Rad_response_metalloprotease"/>
</dbReference>